<dbReference type="InterPro" id="IPR036188">
    <property type="entry name" value="FAD/NAD-bd_sf"/>
</dbReference>
<name>A0A6N8IZS8_9BURK</name>
<protein>
    <submittedName>
        <fullName evidence="7">FAD-dependent oxidoreductase</fullName>
    </submittedName>
</protein>
<dbReference type="Pfam" id="PF13450">
    <property type="entry name" value="NAD_binding_8"/>
    <property type="match status" value="1"/>
</dbReference>
<evidence type="ECO:0000256" key="6">
    <source>
        <dbReference type="ARBA" id="ARBA00023033"/>
    </source>
</evidence>
<keyword evidence="6" id="KW-0503">Monooxygenase</keyword>
<accession>A0A6N8IZS8</accession>
<evidence type="ECO:0000256" key="2">
    <source>
        <dbReference type="ARBA" id="ARBA00010139"/>
    </source>
</evidence>
<evidence type="ECO:0000313" key="8">
    <source>
        <dbReference type="Proteomes" id="UP000469385"/>
    </source>
</evidence>
<keyword evidence="3" id="KW-0285">Flavoprotein</keyword>
<dbReference type="AlphaFoldDB" id="A0A6N8IZS8"/>
<dbReference type="Gene3D" id="3.50.50.60">
    <property type="entry name" value="FAD/NAD(P)-binding domain"/>
    <property type="match status" value="2"/>
</dbReference>
<dbReference type="EMBL" id="WSEL01000009">
    <property type="protein sequence ID" value="MVQ32288.1"/>
    <property type="molecule type" value="Genomic_DNA"/>
</dbReference>
<dbReference type="GO" id="GO:0004499">
    <property type="term" value="F:N,N-dimethylaniline monooxygenase activity"/>
    <property type="evidence" value="ECO:0007669"/>
    <property type="project" value="InterPro"/>
</dbReference>
<sequence>MATEHFDVVVVGAGISGIAAAHHLRKECPGQRFVVLEAQESHGGTWLTHRYPAARSDSDLYTYGYGFKPWTGTPIATAQEIRAYMGEVIRDDALAPHIRYRHVIRSGSWDSRDNRWTLLAERGDTGETVRITACFLWMCQGYYRHSKGYTPTWPGMDAFRGQVVHPQTWPDDLDCTGKRVVVIGSGATAATLVPGLAGRCAELTMLQRSPGYFTVGRNAVALADELRQLKVDEHWIHEIVRRKLMREREAFTKRAREEPDAVKQELLQGVRAHLGPDFDVDRHFTPRYRPWQQRVAFDPEGAFFRAFREGQAQIVTDEIECFTEGGIQLRSGRLLAADVVVTATGFDLSVLGDIRFAIDGKPLVFSDTVAYRGMMFTGVPNLAWIFGYFRASWTLRVDLVAGFVCRLLRHMDRIGAQCVTPALRPEDHDMALRPWMPVDDFHPGYLARGLHLLPKQGNKPEWQINQDYLTEREEFAAIDLDSPVFDYARAEQVA</sequence>
<dbReference type="GO" id="GO:0050661">
    <property type="term" value="F:NADP binding"/>
    <property type="evidence" value="ECO:0007669"/>
    <property type="project" value="InterPro"/>
</dbReference>
<dbReference type="InterPro" id="IPR051820">
    <property type="entry name" value="FAD-binding_MO"/>
</dbReference>
<dbReference type="GO" id="GO:0050660">
    <property type="term" value="F:flavin adenine dinucleotide binding"/>
    <property type="evidence" value="ECO:0007669"/>
    <property type="project" value="InterPro"/>
</dbReference>
<keyword evidence="8" id="KW-1185">Reference proteome</keyword>
<proteinExistence type="inferred from homology"/>
<evidence type="ECO:0000256" key="3">
    <source>
        <dbReference type="ARBA" id="ARBA00022630"/>
    </source>
</evidence>
<dbReference type="PANTHER" id="PTHR43872">
    <property type="entry name" value="MONOOXYGENASE, PUTATIVE (AFU_ORTHOLOGUE AFUA_8G02570)-RELATED"/>
    <property type="match status" value="1"/>
</dbReference>
<dbReference type="Pfam" id="PF00743">
    <property type="entry name" value="FMO-like"/>
    <property type="match status" value="1"/>
</dbReference>
<evidence type="ECO:0000256" key="4">
    <source>
        <dbReference type="ARBA" id="ARBA00022827"/>
    </source>
</evidence>
<evidence type="ECO:0000313" key="7">
    <source>
        <dbReference type="EMBL" id="MVQ32288.1"/>
    </source>
</evidence>
<keyword evidence="5" id="KW-0560">Oxidoreductase</keyword>
<keyword evidence="4" id="KW-0274">FAD</keyword>
<gene>
    <name evidence="7" type="ORF">GON04_22725</name>
</gene>
<dbReference type="Proteomes" id="UP000469385">
    <property type="component" value="Unassembled WGS sequence"/>
</dbReference>
<dbReference type="PANTHER" id="PTHR43872:SF1">
    <property type="entry name" value="MONOOXYGENASE, PUTATIVE (AFU_ORTHOLOGUE AFUA_8G02570)-RELATED"/>
    <property type="match status" value="1"/>
</dbReference>
<comment type="caution">
    <text evidence="7">The sequence shown here is derived from an EMBL/GenBank/DDBJ whole genome shotgun (WGS) entry which is preliminary data.</text>
</comment>
<comment type="cofactor">
    <cofactor evidence="1">
        <name>FAD</name>
        <dbReference type="ChEBI" id="CHEBI:57692"/>
    </cofactor>
</comment>
<reference evidence="7 8" key="1">
    <citation type="submission" date="2019-12" db="EMBL/GenBank/DDBJ databases">
        <authorList>
            <person name="Huq M.A."/>
        </authorList>
    </citation>
    <scope>NUCLEOTIDE SEQUENCE [LARGE SCALE GENOMIC DNA]</scope>
    <source>
        <strain evidence="7 8">MAH-25</strain>
    </source>
</reference>
<organism evidence="7 8">
    <name type="scientific">Ramlibacter pinisoli</name>
    <dbReference type="NCBI Taxonomy" id="2682844"/>
    <lineage>
        <taxon>Bacteria</taxon>
        <taxon>Pseudomonadati</taxon>
        <taxon>Pseudomonadota</taxon>
        <taxon>Betaproteobacteria</taxon>
        <taxon>Burkholderiales</taxon>
        <taxon>Comamonadaceae</taxon>
        <taxon>Ramlibacter</taxon>
    </lineage>
</organism>
<dbReference type="InterPro" id="IPR020946">
    <property type="entry name" value="Flavin_mOase-like"/>
</dbReference>
<comment type="similarity">
    <text evidence="2">Belongs to the FAD-binding monooxygenase family.</text>
</comment>
<dbReference type="SUPFAM" id="SSF51905">
    <property type="entry name" value="FAD/NAD(P)-binding domain"/>
    <property type="match status" value="1"/>
</dbReference>
<evidence type="ECO:0000256" key="5">
    <source>
        <dbReference type="ARBA" id="ARBA00023002"/>
    </source>
</evidence>
<evidence type="ECO:0000256" key="1">
    <source>
        <dbReference type="ARBA" id="ARBA00001974"/>
    </source>
</evidence>
<dbReference type="RefSeq" id="WP_157400261.1">
    <property type="nucleotide sequence ID" value="NZ_WSEL01000009.1"/>
</dbReference>